<evidence type="ECO:0000256" key="6">
    <source>
        <dbReference type="ARBA" id="ARBA00048785"/>
    </source>
</evidence>
<evidence type="ECO:0000313" key="9">
    <source>
        <dbReference type="Proteomes" id="UP000541425"/>
    </source>
</evidence>
<dbReference type="Proteomes" id="UP000541425">
    <property type="component" value="Unassembled WGS sequence"/>
</dbReference>
<comment type="similarity">
    <text evidence="2 7">Belongs to the DMRL synthase family.</text>
</comment>
<dbReference type="NCBIfam" id="TIGR00114">
    <property type="entry name" value="lumazine-synth"/>
    <property type="match status" value="1"/>
</dbReference>
<evidence type="ECO:0000256" key="1">
    <source>
        <dbReference type="ARBA" id="ARBA00004917"/>
    </source>
</evidence>
<dbReference type="UniPathway" id="UPA00275">
    <property type="reaction ID" value="UER00404"/>
</dbReference>
<dbReference type="EC" id="2.5.1.78" evidence="3 7"/>
<dbReference type="Pfam" id="PF00885">
    <property type="entry name" value="DMRL_synthase"/>
    <property type="match status" value="1"/>
</dbReference>
<organism evidence="8 9">
    <name type="scientific">Alloprevotella rava</name>
    <dbReference type="NCBI Taxonomy" id="671218"/>
    <lineage>
        <taxon>Bacteria</taxon>
        <taxon>Pseudomonadati</taxon>
        <taxon>Bacteroidota</taxon>
        <taxon>Bacteroidia</taxon>
        <taxon>Bacteroidales</taxon>
        <taxon>Prevotellaceae</taxon>
        <taxon>Alloprevotella</taxon>
    </lineage>
</organism>
<gene>
    <name evidence="7" type="primary">ribH</name>
    <name evidence="8" type="ORF">FHS60_001540</name>
</gene>
<feature type="binding site" evidence="7">
    <location>
        <begin position="86"/>
        <end position="88"/>
    </location>
    <ligand>
        <name>5-amino-6-(D-ribitylamino)uracil</name>
        <dbReference type="ChEBI" id="CHEBI:15934"/>
    </ligand>
</feature>
<dbReference type="InterPro" id="IPR034964">
    <property type="entry name" value="LS"/>
</dbReference>
<feature type="binding site" evidence="7">
    <location>
        <begin position="91"/>
        <end position="92"/>
    </location>
    <ligand>
        <name>(2S)-2-hydroxy-3-oxobutyl phosphate</name>
        <dbReference type="ChEBI" id="CHEBI:58830"/>
    </ligand>
</feature>
<evidence type="ECO:0000256" key="5">
    <source>
        <dbReference type="ARBA" id="ARBA00022679"/>
    </source>
</evidence>
<comment type="function">
    <text evidence="7">Catalyzes the formation of 6,7-dimethyl-8-ribityllumazine by condensation of 5-amino-6-(D-ribitylamino)uracil with 3,4-dihydroxy-2-butanone 4-phosphate. This is the penultimate step in the biosynthesis of riboflavin.</text>
</comment>
<evidence type="ECO:0000256" key="4">
    <source>
        <dbReference type="ARBA" id="ARBA00022619"/>
    </source>
</evidence>
<dbReference type="HAMAP" id="MF_00178">
    <property type="entry name" value="Lumazine_synth"/>
    <property type="match status" value="1"/>
</dbReference>
<comment type="caution">
    <text evidence="8">The sequence shown here is derived from an EMBL/GenBank/DDBJ whole genome shotgun (WGS) entry which is preliminary data.</text>
</comment>
<feature type="binding site" evidence="7">
    <location>
        <position position="133"/>
    </location>
    <ligand>
        <name>(2S)-2-hydroxy-3-oxobutyl phosphate</name>
        <dbReference type="ChEBI" id="CHEBI:58830"/>
    </ligand>
</feature>
<feature type="binding site" evidence="7">
    <location>
        <position position="28"/>
    </location>
    <ligand>
        <name>5-amino-6-(D-ribitylamino)uracil</name>
        <dbReference type="ChEBI" id="CHEBI:15934"/>
    </ligand>
</feature>
<sequence>MSSSVFTLSDNNIPDASEMRFGIVCAEWNNNITFKLLEGALSTLKENGVQEQAIKVMHVPGSFELIHGCAELARHGWVDAIIAIGCVIKGDTPHFDNICQGVTQELAHQNTNGKIPVIYGLITVNTLEQAEERAGGKLGNKGEEFAITAIKMVDFDWQLQK</sequence>
<keyword evidence="4 7" id="KW-0686">Riboflavin biosynthesis</keyword>
<evidence type="ECO:0000256" key="7">
    <source>
        <dbReference type="HAMAP-Rule" id="MF_00178"/>
    </source>
</evidence>
<evidence type="ECO:0000313" key="8">
    <source>
        <dbReference type="EMBL" id="MBB3703067.1"/>
    </source>
</evidence>
<feature type="active site" description="Proton donor" evidence="7">
    <location>
        <position position="94"/>
    </location>
</feature>
<dbReference type="InterPro" id="IPR036467">
    <property type="entry name" value="LS/RS_sf"/>
</dbReference>
<dbReference type="GO" id="GO:0009349">
    <property type="term" value="C:riboflavin synthase complex"/>
    <property type="evidence" value="ECO:0007669"/>
    <property type="project" value="UniProtKB-UniRule"/>
</dbReference>
<dbReference type="PANTHER" id="PTHR21058:SF0">
    <property type="entry name" value="6,7-DIMETHYL-8-RIBITYLLUMAZINE SYNTHASE"/>
    <property type="match status" value="1"/>
</dbReference>
<evidence type="ECO:0000256" key="2">
    <source>
        <dbReference type="ARBA" id="ARBA00007424"/>
    </source>
</evidence>
<dbReference type="Gene3D" id="3.40.50.960">
    <property type="entry name" value="Lumazine/riboflavin synthase"/>
    <property type="match status" value="1"/>
</dbReference>
<dbReference type="EMBL" id="JACICA010000007">
    <property type="protein sequence ID" value="MBB3703067.1"/>
    <property type="molecule type" value="Genomic_DNA"/>
</dbReference>
<dbReference type="SUPFAM" id="SSF52121">
    <property type="entry name" value="Lumazine synthase"/>
    <property type="match status" value="1"/>
</dbReference>
<dbReference type="CDD" id="cd09209">
    <property type="entry name" value="Lumazine_synthase-I"/>
    <property type="match status" value="1"/>
</dbReference>
<dbReference type="GO" id="GO:0000906">
    <property type="term" value="F:6,7-dimethyl-8-ribityllumazine synthase activity"/>
    <property type="evidence" value="ECO:0007669"/>
    <property type="project" value="UniProtKB-UniRule"/>
</dbReference>
<keyword evidence="5 7" id="KW-0808">Transferase</keyword>
<accession>A0A7W5UNU5</accession>
<dbReference type="GO" id="GO:0009231">
    <property type="term" value="P:riboflavin biosynthetic process"/>
    <property type="evidence" value="ECO:0007669"/>
    <property type="project" value="UniProtKB-UniRule"/>
</dbReference>
<feature type="binding site" evidence="7">
    <location>
        <position position="119"/>
    </location>
    <ligand>
        <name>5-amino-6-(D-ribitylamino)uracil</name>
        <dbReference type="ChEBI" id="CHEBI:15934"/>
    </ligand>
</feature>
<comment type="catalytic activity">
    <reaction evidence="6 7">
        <text>(2S)-2-hydroxy-3-oxobutyl phosphate + 5-amino-6-(D-ribitylamino)uracil = 6,7-dimethyl-8-(1-D-ribityl)lumazine + phosphate + 2 H2O + H(+)</text>
        <dbReference type="Rhea" id="RHEA:26152"/>
        <dbReference type="ChEBI" id="CHEBI:15377"/>
        <dbReference type="ChEBI" id="CHEBI:15378"/>
        <dbReference type="ChEBI" id="CHEBI:15934"/>
        <dbReference type="ChEBI" id="CHEBI:43474"/>
        <dbReference type="ChEBI" id="CHEBI:58201"/>
        <dbReference type="ChEBI" id="CHEBI:58830"/>
        <dbReference type="EC" id="2.5.1.78"/>
    </reaction>
</comment>
<dbReference type="GO" id="GO:0005829">
    <property type="term" value="C:cytosol"/>
    <property type="evidence" value="ECO:0007669"/>
    <property type="project" value="TreeGrafter"/>
</dbReference>
<dbReference type="AlphaFoldDB" id="A0A7W5UNU5"/>
<proteinExistence type="inferred from homology"/>
<protein>
    <recommendedName>
        <fullName evidence="3 7">6,7-dimethyl-8-ribityllumazine synthase</fullName>
        <shortName evidence="7">DMRL synthase</shortName>
        <shortName evidence="7">LS</shortName>
        <shortName evidence="7">Lumazine synthase</shortName>
        <ecNumber evidence="3 7">2.5.1.78</ecNumber>
    </recommendedName>
</protein>
<reference evidence="8 9" key="1">
    <citation type="submission" date="2020-08" db="EMBL/GenBank/DDBJ databases">
        <title>Genomic Encyclopedia of Type Strains, Phase IV (KMG-IV): sequencing the most valuable type-strain genomes for metagenomic binning, comparative biology and taxonomic classification.</title>
        <authorList>
            <person name="Goeker M."/>
        </authorList>
    </citation>
    <scope>NUCLEOTIDE SEQUENCE [LARGE SCALE GENOMIC DNA]</scope>
    <source>
        <strain evidence="8 9">DSM 22548</strain>
    </source>
</reference>
<dbReference type="PANTHER" id="PTHR21058">
    <property type="entry name" value="6,7-DIMETHYL-8-RIBITYLLUMAZINE SYNTHASE DMRL SYNTHASE LUMAZINE SYNTHASE"/>
    <property type="match status" value="1"/>
</dbReference>
<evidence type="ECO:0000256" key="3">
    <source>
        <dbReference type="ARBA" id="ARBA00012664"/>
    </source>
</evidence>
<name>A0A7W5UNU5_9BACT</name>
<feature type="binding site" evidence="7">
    <location>
        <begin position="62"/>
        <end position="64"/>
    </location>
    <ligand>
        <name>5-amino-6-(D-ribitylamino)uracil</name>
        <dbReference type="ChEBI" id="CHEBI:15934"/>
    </ligand>
</feature>
<comment type="pathway">
    <text evidence="1 7">Cofactor biosynthesis; riboflavin biosynthesis; riboflavin from 2-hydroxy-3-oxobutyl phosphate and 5-amino-6-(D-ribitylamino)uracil: step 1/2.</text>
</comment>
<dbReference type="InterPro" id="IPR002180">
    <property type="entry name" value="LS/RS"/>
</dbReference>
<dbReference type="RefSeq" id="WP_009346698.1">
    <property type="nucleotide sequence ID" value="NZ_JACICA010000007.1"/>
</dbReference>